<keyword evidence="2" id="KW-1185">Reference proteome</keyword>
<reference evidence="1 2" key="1">
    <citation type="journal article" date="2020" name="Antonie Van Leeuwenhoek">
        <title>Stenotrophomonas cyclobalanopsidis sp. nov., isolated from the leaf spot disease of Cyclobalanopsis patelliformis.</title>
        <authorList>
            <person name="Bian D.R."/>
            <person name="Xue H."/>
            <person name="Piao C.G."/>
            <person name="Li Y."/>
        </authorList>
    </citation>
    <scope>NUCLEOTIDE SEQUENCE [LARGE SCALE GENOMIC DNA]</scope>
    <source>
        <strain evidence="1 2">TPQG1-4</strain>
    </source>
</reference>
<gene>
    <name evidence="1" type="ORF">FJU31_00345</name>
</gene>
<evidence type="ECO:0000313" key="2">
    <source>
        <dbReference type="Proteomes" id="UP000326367"/>
    </source>
</evidence>
<dbReference type="EMBL" id="VYKI01000001">
    <property type="protein sequence ID" value="KAA9004338.1"/>
    <property type="molecule type" value="Genomic_DNA"/>
</dbReference>
<accession>A0ABQ6T5K6</accession>
<protein>
    <submittedName>
        <fullName evidence="1">Uncharacterized protein</fullName>
    </submittedName>
</protein>
<proteinExistence type="predicted"/>
<evidence type="ECO:0000313" key="1">
    <source>
        <dbReference type="EMBL" id="KAA9004338.1"/>
    </source>
</evidence>
<dbReference type="Proteomes" id="UP000326367">
    <property type="component" value="Unassembled WGS sequence"/>
</dbReference>
<name>A0ABQ6T5K6_9GAMM</name>
<organism evidence="1 2">
    <name type="scientific">Stenotrophomonas cyclobalanopsidis</name>
    <dbReference type="NCBI Taxonomy" id="2771362"/>
    <lineage>
        <taxon>Bacteria</taxon>
        <taxon>Pseudomonadati</taxon>
        <taxon>Pseudomonadota</taxon>
        <taxon>Gammaproteobacteria</taxon>
        <taxon>Lysobacterales</taxon>
        <taxon>Lysobacteraceae</taxon>
        <taxon>Stenotrophomonas</taxon>
    </lineage>
</organism>
<comment type="caution">
    <text evidence="1">The sequence shown here is derived from an EMBL/GenBank/DDBJ whole genome shotgun (WGS) entry which is preliminary data.</text>
</comment>
<dbReference type="RefSeq" id="WP_150453013.1">
    <property type="nucleotide sequence ID" value="NZ_VYKI01000001.1"/>
</dbReference>
<sequence length="144" mass="16850">MSTLWRIDPAQLPWPQESRRSRRTINVCGRPLIDLCALQDCVRMGGLQPDDIWVATYKAQRDLENLRWTLGDLLECLLCLQAVDYKGSEWCRDQLGHWHPCDAYAVRYDDVRKCRNSRSDINYYLKFSVGQEGTLRLVFLSCHL</sequence>